<dbReference type="CDD" id="cd19080">
    <property type="entry name" value="AKR_AKR9A_9B"/>
    <property type="match status" value="1"/>
</dbReference>
<dbReference type="InterPro" id="IPR023210">
    <property type="entry name" value="NADP_OxRdtase_dom"/>
</dbReference>
<proteinExistence type="predicted"/>
<gene>
    <name evidence="4" type="ORF">GETHPA_01260</name>
</gene>
<comment type="caution">
    <text evidence="4">The sequence shown here is derived from an EMBL/GenBank/DDBJ whole genome shotgun (WGS) entry which is preliminary data.</text>
</comment>
<organism evidence="4 5">
    <name type="scientific">Geothrix rubra</name>
    <dbReference type="NCBI Taxonomy" id="2927977"/>
    <lineage>
        <taxon>Bacteria</taxon>
        <taxon>Pseudomonadati</taxon>
        <taxon>Acidobacteriota</taxon>
        <taxon>Holophagae</taxon>
        <taxon>Holophagales</taxon>
        <taxon>Holophagaceae</taxon>
        <taxon>Geothrix</taxon>
    </lineage>
</organism>
<evidence type="ECO:0000313" key="4">
    <source>
        <dbReference type="EMBL" id="GLH68593.1"/>
    </source>
</evidence>
<protein>
    <submittedName>
        <fullName evidence="4">Aldo/keto reductase</fullName>
    </submittedName>
</protein>
<evidence type="ECO:0000256" key="2">
    <source>
        <dbReference type="SAM" id="MobiDB-lite"/>
    </source>
</evidence>
<dbReference type="SUPFAM" id="SSF51430">
    <property type="entry name" value="NAD(P)-linked oxidoreductase"/>
    <property type="match status" value="1"/>
</dbReference>
<dbReference type="Gene3D" id="3.20.20.100">
    <property type="entry name" value="NADP-dependent oxidoreductase domain"/>
    <property type="match status" value="1"/>
</dbReference>
<dbReference type="InterPro" id="IPR036812">
    <property type="entry name" value="NAD(P)_OxRdtase_dom_sf"/>
</dbReference>
<evidence type="ECO:0000313" key="5">
    <source>
        <dbReference type="Proteomes" id="UP001165089"/>
    </source>
</evidence>
<keyword evidence="5" id="KW-1185">Reference proteome</keyword>
<dbReference type="Proteomes" id="UP001165089">
    <property type="component" value="Unassembled WGS sequence"/>
</dbReference>
<dbReference type="EMBL" id="BSDD01000001">
    <property type="protein sequence ID" value="GLH68593.1"/>
    <property type="molecule type" value="Genomic_DNA"/>
</dbReference>
<evidence type="ECO:0000259" key="3">
    <source>
        <dbReference type="Pfam" id="PF00248"/>
    </source>
</evidence>
<reference evidence="4 5" key="1">
    <citation type="journal article" date="2023" name="Antonie Van Leeuwenhoek">
        <title>Mesoterricola silvestris gen. nov., sp. nov., Mesoterricola sediminis sp. nov., Geothrix oryzae sp. nov., Geothrix edaphica sp. nov., Geothrix rubra sp. nov., and Geothrix limicola sp. nov., six novel members of Acidobacteriota isolated from soils.</title>
        <authorList>
            <person name="Itoh H."/>
            <person name="Sugisawa Y."/>
            <person name="Mise K."/>
            <person name="Xu Z."/>
            <person name="Kuniyasu M."/>
            <person name="Ushijima N."/>
            <person name="Kawano K."/>
            <person name="Kobayashi E."/>
            <person name="Shiratori Y."/>
            <person name="Masuda Y."/>
            <person name="Senoo K."/>
        </authorList>
    </citation>
    <scope>NUCLEOTIDE SEQUENCE [LARGE SCALE GENOMIC DNA]</scope>
    <source>
        <strain evidence="4 5">Red803</strain>
    </source>
</reference>
<dbReference type="Pfam" id="PF00248">
    <property type="entry name" value="Aldo_ket_red"/>
    <property type="match status" value="1"/>
</dbReference>
<accession>A0ABQ5Q269</accession>
<dbReference type="PANTHER" id="PTHR43364">
    <property type="entry name" value="NADH-SPECIFIC METHYLGLYOXAL REDUCTASE-RELATED"/>
    <property type="match status" value="1"/>
</dbReference>
<feature type="region of interest" description="Disordered" evidence="2">
    <location>
        <begin position="338"/>
        <end position="360"/>
    </location>
</feature>
<dbReference type="RefSeq" id="WP_285722110.1">
    <property type="nucleotide sequence ID" value="NZ_BSDD01000001.1"/>
</dbReference>
<evidence type="ECO:0000256" key="1">
    <source>
        <dbReference type="ARBA" id="ARBA00023002"/>
    </source>
</evidence>
<keyword evidence="1" id="KW-0560">Oxidoreductase</keyword>
<dbReference type="PANTHER" id="PTHR43364:SF4">
    <property type="entry name" value="NAD(P)-LINKED OXIDOREDUCTASE SUPERFAMILY PROTEIN"/>
    <property type="match status" value="1"/>
</dbReference>
<sequence>MSLDAYRTLGRSGLRVSPLCLGTMTFGTEWGWGADVAESEAILDRYLGAGGNFIDTANIYTKGHSEAILGDWFAKRGGRDRVVLATKFCGSLFPGDPNAGGAGRKAIHQQLEQSLRRLRTDHVDLYWMHFDDPHTPFDETLRALDDLVRDGKVRYLGVSDTPAWKVAAGQVEARLRGWTPLVALQIEYSLAERTVEHDLLPMAQAMGLGVTPWSPLKGGLLSGKYGRRRHPEGEGRHVPGVSKHLTEANYAIIDALEAVAAEVGTGVAQVALAWVLARPGIASPILGVRTQSQLEANLQAMAVRLDADQMARLDAASAPAPIFPHGFLQNTRHVQQSGATVNGVASDPWPLAPKSDDERW</sequence>
<dbReference type="InterPro" id="IPR050523">
    <property type="entry name" value="AKR_Detox_Biosynth"/>
</dbReference>
<feature type="domain" description="NADP-dependent oxidoreductase" evidence="3">
    <location>
        <begin position="18"/>
        <end position="316"/>
    </location>
</feature>
<name>A0ABQ5Q269_9BACT</name>